<name>A0A2J8UBH4_PONAB</name>
<dbReference type="PANTHER" id="PTHR33887:SF4">
    <property type="entry name" value="AB2-183"/>
    <property type="match status" value="1"/>
</dbReference>
<dbReference type="EMBL" id="NDHI03003465">
    <property type="protein sequence ID" value="PNJ42620.1"/>
    <property type="molecule type" value="Genomic_DNA"/>
</dbReference>
<dbReference type="Pfam" id="PF15874">
    <property type="entry name" value="Il2rg"/>
    <property type="match status" value="1"/>
</dbReference>
<dbReference type="InterPro" id="IPR039471">
    <property type="entry name" value="CXorf65-like"/>
</dbReference>
<organism evidence="1">
    <name type="scientific">Pongo abelii</name>
    <name type="common">Sumatran orangutan</name>
    <name type="synonym">Pongo pygmaeus abelii</name>
    <dbReference type="NCBI Taxonomy" id="9601"/>
    <lineage>
        <taxon>Eukaryota</taxon>
        <taxon>Metazoa</taxon>
        <taxon>Chordata</taxon>
        <taxon>Craniata</taxon>
        <taxon>Vertebrata</taxon>
        <taxon>Euteleostomi</taxon>
        <taxon>Mammalia</taxon>
        <taxon>Eutheria</taxon>
        <taxon>Euarchontoglires</taxon>
        <taxon>Primates</taxon>
        <taxon>Haplorrhini</taxon>
        <taxon>Catarrhini</taxon>
        <taxon>Hominidae</taxon>
        <taxon>Pongo</taxon>
    </lineage>
</organism>
<proteinExistence type="predicted"/>
<evidence type="ECO:0000313" key="1">
    <source>
        <dbReference type="EMBL" id="PNJ42620.1"/>
    </source>
</evidence>
<dbReference type="AlphaFoldDB" id="A0A2J8UBH4"/>
<comment type="caution">
    <text evidence="1">The sequence shown here is derived from an EMBL/GenBank/DDBJ whole genome shotgun (WGS) entry which is preliminary data.</text>
</comment>
<sequence length="42" mass="4860">MFIFIKHGDNQQFLVNTNCAVVVLLYYIRSKTPSICVNKRGK</sequence>
<accession>A0A2J8UBH4</accession>
<dbReference type="SMR" id="A0A2J8UBH4"/>
<gene>
    <name evidence="1" type="ORF">CR201_G0029154</name>
</gene>
<reference evidence="1" key="1">
    <citation type="submission" date="2017-12" db="EMBL/GenBank/DDBJ databases">
        <title>High-resolution comparative analysis of great ape genomes.</title>
        <authorList>
            <person name="Pollen A."/>
            <person name="Hastie A."/>
            <person name="Hormozdiari F."/>
            <person name="Dougherty M."/>
            <person name="Liu R."/>
            <person name="Chaisson M."/>
            <person name="Hoppe E."/>
            <person name="Hill C."/>
            <person name="Pang A."/>
            <person name="Hillier L."/>
            <person name="Baker C."/>
            <person name="Armstrong J."/>
            <person name="Shendure J."/>
            <person name="Paten B."/>
            <person name="Wilson R."/>
            <person name="Chao H."/>
            <person name="Schneider V."/>
            <person name="Ventura M."/>
            <person name="Kronenberg Z."/>
            <person name="Murali S."/>
            <person name="Gordon D."/>
            <person name="Cantsilieris S."/>
            <person name="Munson K."/>
            <person name="Nelson B."/>
            <person name="Raja A."/>
            <person name="Underwood J."/>
            <person name="Diekhans M."/>
            <person name="Fiddes I."/>
            <person name="Haussler D."/>
            <person name="Eichler E."/>
        </authorList>
    </citation>
    <scope>NUCLEOTIDE SEQUENCE [LARGE SCALE GENOMIC DNA]</scope>
    <source>
        <strain evidence="1">Susie</strain>
    </source>
</reference>
<protein>
    <submittedName>
        <fullName evidence="1">CXorf65 isoform 1</fullName>
    </submittedName>
</protein>
<dbReference type="PANTHER" id="PTHR33887">
    <property type="entry name" value="PB1 DOMAIN-CONTAINING PROTEIN"/>
    <property type="match status" value="1"/>
</dbReference>